<dbReference type="SUPFAM" id="SSF50800">
    <property type="entry name" value="PK beta-barrel domain-like"/>
    <property type="match status" value="1"/>
</dbReference>
<dbReference type="Gene3D" id="2.40.33.20">
    <property type="entry name" value="PK beta-barrel domain-like"/>
    <property type="match status" value="1"/>
</dbReference>
<dbReference type="STRING" id="46223.SAMN05421852_10747"/>
<dbReference type="AlphaFoldDB" id="A0A1I3Q832"/>
<evidence type="ECO:0000313" key="3">
    <source>
        <dbReference type="Proteomes" id="UP000199545"/>
    </source>
</evidence>
<reference evidence="2 3" key="1">
    <citation type="submission" date="2016-10" db="EMBL/GenBank/DDBJ databases">
        <authorList>
            <person name="de Groot N.N."/>
        </authorList>
    </citation>
    <scope>NUCLEOTIDE SEQUENCE [LARGE SCALE GENOMIC DNA]</scope>
    <source>
        <strain evidence="2 3">DSM 44778</strain>
    </source>
</reference>
<dbReference type="GO" id="GO:0030151">
    <property type="term" value="F:molybdenum ion binding"/>
    <property type="evidence" value="ECO:0007669"/>
    <property type="project" value="InterPro"/>
</dbReference>
<dbReference type="InterPro" id="IPR011037">
    <property type="entry name" value="Pyrv_Knase-like_insert_dom_sf"/>
</dbReference>
<feature type="domain" description="MOSC" evidence="1">
    <location>
        <begin position="47"/>
        <end position="212"/>
    </location>
</feature>
<dbReference type="GO" id="GO:0003824">
    <property type="term" value="F:catalytic activity"/>
    <property type="evidence" value="ECO:0007669"/>
    <property type="project" value="InterPro"/>
</dbReference>
<sequence>MEYGLYGDRSHAFLDETRPGKFLTITQCPEMVKYKARFLGEELLEHYPPLEITTPDGKVYFWEDAELQHRIEQMSNRKVSLVKYPPTHVPFGAIEEEHVQFVTDASLEKMQELWGKMSDARRFRPNFLFTLYEKIPFIEDNWLGKILKIGEVELEVKRHCERCMIITVDPEDASRDSTLLKTVVKERNNYFGVYATVIKPGEVEVGQQVFLIES</sequence>
<organism evidence="2 3">
    <name type="scientific">Thermoflavimicrobium dichotomicum</name>
    <dbReference type="NCBI Taxonomy" id="46223"/>
    <lineage>
        <taxon>Bacteria</taxon>
        <taxon>Bacillati</taxon>
        <taxon>Bacillota</taxon>
        <taxon>Bacilli</taxon>
        <taxon>Bacillales</taxon>
        <taxon>Thermoactinomycetaceae</taxon>
        <taxon>Thermoflavimicrobium</taxon>
    </lineage>
</organism>
<keyword evidence="3" id="KW-1185">Reference proteome</keyword>
<dbReference type="EMBL" id="FORR01000007">
    <property type="protein sequence ID" value="SFJ29815.1"/>
    <property type="molecule type" value="Genomic_DNA"/>
</dbReference>
<proteinExistence type="predicted"/>
<dbReference type="Proteomes" id="UP000199545">
    <property type="component" value="Unassembled WGS sequence"/>
</dbReference>
<evidence type="ECO:0000259" key="1">
    <source>
        <dbReference type="PROSITE" id="PS51340"/>
    </source>
</evidence>
<accession>A0A1I3Q832</accession>
<gene>
    <name evidence="2" type="ORF">SAMN05421852_10747</name>
</gene>
<dbReference type="PROSITE" id="PS51340">
    <property type="entry name" value="MOSC"/>
    <property type="match status" value="1"/>
</dbReference>
<protein>
    <recommendedName>
        <fullName evidence="1">MOSC domain-containing protein</fullName>
    </recommendedName>
</protein>
<dbReference type="InterPro" id="IPR005302">
    <property type="entry name" value="MoCF_Sase_C"/>
</dbReference>
<dbReference type="GO" id="GO:0030170">
    <property type="term" value="F:pyridoxal phosphate binding"/>
    <property type="evidence" value="ECO:0007669"/>
    <property type="project" value="InterPro"/>
</dbReference>
<dbReference type="Pfam" id="PF03473">
    <property type="entry name" value="MOSC"/>
    <property type="match status" value="1"/>
</dbReference>
<name>A0A1I3Q832_9BACL</name>
<evidence type="ECO:0000313" key="2">
    <source>
        <dbReference type="EMBL" id="SFJ29815.1"/>
    </source>
</evidence>